<organism evidence="1 2">
    <name type="scientific">Leersia perrieri</name>
    <dbReference type="NCBI Taxonomy" id="77586"/>
    <lineage>
        <taxon>Eukaryota</taxon>
        <taxon>Viridiplantae</taxon>
        <taxon>Streptophyta</taxon>
        <taxon>Embryophyta</taxon>
        <taxon>Tracheophyta</taxon>
        <taxon>Spermatophyta</taxon>
        <taxon>Magnoliopsida</taxon>
        <taxon>Liliopsida</taxon>
        <taxon>Poales</taxon>
        <taxon>Poaceae</taxon>
        <taxon>BOP clade</taxon>
        <taxon>Oryzoideae</taxon>
        <taxon>Oryzeae</taxon>
        <taxon>Oryzinae</taxon>
        <taxon>Leersia</taxon>
    </lineage>
</organism>
<protein>
    <submittedName>
        <fullName evidence="1">Uncharacterized protein</fullName>
    </submittedName>
</protein>
<reference evidence="1" key="3">
    <citation type="submission" date="2015-04" db="UniProtKB">
        <authorList>
            <consortium name="EnsemblPlants"/>
        </authorList>
    </citation>
    <scope>IDENTIFICATION</scope>
</reference>
<reference evidence="1 2" key="1">
    <citation type="submission" date="2012-08" db="EMBL/GenBank/DDBJ databases">
        <title>Oryza genome evolution.</title>
        <authorList>
            <person name="Wing R.A."/>
        </authorList>
    </citation>
    <scope>NUCLEOTIDE SEQUENCE</scope>
</reference>
<dbReference type="Gramene" id="LPERR05G21630.1">
    <property type="protein sequence ID" value="LPERR05G21630.1"/>
    <property type="gene ID" value="LPERR05G21630"/>
</dbReference>
<dbReference type="AlphaFoldDB" id="A0A0D9WJT7"/>
<accession>A0A0D9WJT7</accession>
<name>A0A0D9WJT7_9ORYZ</name>
<proteinExistence type="predicted"/>
<sequence>MAVRCLWLDGDPFAIDMLYVYLLLRLGREPELSNISAHLVYVTHGKNHVKITLSFLAALAKHEASI</sequence>
<dbReference type="Proteomes" id="UP000032180">
    <property type="component" value="Chromosome 5"/>
</dbReference>
<keyword evidence="2" id="KW-1185">Reference proteome</keyword>
<dbReference type="HOGENOM" id="CLU_191768_0_0_1"/>
<reference evidence="2" key="2">
    <citation type="submission" date="2013-12" db="EMBL/GenBank/DDBJ databases">
        <authorList>
            <person name="Yu Y."/>
            <person name="Lee S."/>
            <person name="de Baynast K."/>
            <person name="Wissotski M."/>
            <person name="Liu L."/>
            <person name="Talag J."/>
            <person name="Goicoechea J."/>
            <person name="Angelova A."/>
            <person name="Jetty R."/>
            <person name="Kudrna D."/>
            <person name="Golser W."/>
            <person name="Rivera L."/>
            <person name="Zhang J."/>
            <person name="Wing R."/>
        </authorList>
    </citation>
    <scope>NUCLEOTIDE SEQUENCE</scope>
</reference>
<evidence type="ECO:0000313" key="2">
    <source>
        <dbReference type="Proteomes" id="UP000032180"/>
    </source>
</evidence>
<dbReference type="EnsemblPlants" id="LPERR05G21630.1">
    <property type="protein sequence ID" value="LPERR05G21630.1"/>
    <property type="gene ID" value="LPERR05G21630"/>
</dbReference>
<evidence type="ECO:0000313" key="1">
    <source>
        <dbReference type="EnsemblPlants" id="LPERR05G21630.1"/>
    </source>
</evidence>